<comment type="caution">
    <text evidence="2">The sequence shown here is derived from an EMBL/GenBank/DDBJ whole genome shotgun (WGS) entry which is preliminary data.</text>
</comment>
<reference evidence="2" key="2">
    <citation type="submission" date="2023-05" db="EMBL/GenBank/DDBJ databases">
        <authorList>
            <person name="Schelkunov M.I."/>
        </authorList>
    </citation>
    <scope>NUCLEOTIDE SEQUENCE</scope>
    <source>
        <strain evidence="2">Hsosn_3</strain>
        <tissue evidence="2">Leaf</tissue>
    </source>
</reference>
<proteinExistence type="predicted"/>
<protein>
    <submittedName>
        <fullName evidence="2">Uncharacterized protein</fullName>
    </submittedName>
</protein>
<organism evidence="2 3">
    <name type="scientific">Heracleum sosnowskyi</name>
    <dbReference type="NCBI Taxonomy" id="360622"/>
    <lineage>
        <taxon>Eukaryota</taxon>
        <taxon>Viridiplantae</taxon>
        <taxon>Streptophyta</taxon>
        <taxon>Embryophyta</taxon>
        <taxon>Tracheophyta</taxon>
        <taxon>Spermatophyta</taxon>
        <taxon>Magnoliopsida</taxon>
        <taxon>eudicotyledons</taxon>
        <taxon>Gunneridae</taxon>
        <taxon>Pentapetalae</taxon>
        <taxon>asterids</taxon>
        <taxon>campanulids</taxon>
        <taxon>Apiales</taxon>
        <taxon>Apiaceae</taxon>
        <taxon>Apioideae</taxon>
        <taxon>apioid superclade</taxon>
        <taxon>Tordylieae</taxon>
        <taxon>Tordyliinae</taxon>
        <taxon>Heracleum</taxon>
    </lineage>
</organism>
<keyword evidence="3" id="KW-1185">Reference proteome</keyword>
<feature type="region of interest" description="Disordered" evidence="1">
    <location>
        <begin position="18"/>
        <end position="38"/>
    </location>
</feature>
<evidence type="ECO:0000313" key="3">
    <source>
        <dbReference type="Proteomes" id="UP001237642"/>
    </source>
</evidence>
<name>A0AAD8N7L7_9APIA</name>
<evidence type="ECO:0000256" key="1">
    <source>
        <dbReference type="SAM" id="MobiDB-lite"/>
    </source>
</evidence>
<dbReference type="Proteomes" id="UP001237642">
    <property type="component" value="Unassembled WGS sequence"/>
</dbReference>
<dbReference type="AlphaFoldDB" id="A0AAD8N7L7"/>
<gene>
    <name evidence="2" type="ORF">POM88_004335</name>
</gene>
<sequence>MMTMGRGLRLGIMCSNRKKKRNTNSNSNYYEDEDDESSCVLEKGKQQQVKNKSKNDDDDLLTRKRKRNNICFESKLRLSKWSTGFERFEPQVLEKGSTLNIYDLLFTKDRDFLVTYNDRGPPVQAKDLEEPGGTCSYS</sequence>
<reference evidence="2" key="1">
    <citation type="submission" date="2023-02" db="EMBL/GenBank/DDBJ databases">
        <title>Genome of toxic invasive species Heracleum sosnowskyi carries increased number of genes despite the absence of recent whole-genome duplications.</title>
        <authorList>
            <person name="Schelkunov M."/>
            <person name="Shtratnikova V."/>
            <person name="Makarenko M."/>
            <person name="Klepikova A."/>
            <person name="Omelchenko D."/>
            <person name="Novikova G."/>
            <person name="Obukhova E."/>
            <person name="Bogdanov V."/>
            <person name="Penin A."/>
            <person name="Logacheva M."/>
        </authorList>
    </citation>
    <scope>NUCLEOTIDE SEQUENCE</scope>
    <source>
        <strain evidence="2">Hsosn_3</strain>
        <tissue evidence="2">Leaf</tissue>
    </source>
</reference>
<accession>A0AAD8N7L7</accession>
<evidence type="ECO:0000313" key="2">
    <source>
        <dbReference type="EMBL" id="KAK1404730.1"/>
    </source>
</evidence>
<dbReference type="EMBL" id="JAUIZM010000001">
    <property type="protein sequence ID" value="KAK1404730.1"/>
    <property type="molecule type" value="Genomic_DNA"/>
</dbReference>